<name>A0A8S4R0Q3_9NEOP</name>
<dbReference type="AlphaFoldDB" id="A0A8S4R0Q3"/>
<sequence length="136" mass="15830">MDQELGKRFNYPRPISEPPSPTHSMRRNHHEISWLTASYHKEIEKLKSTKDQEVQTDFDLQKRNAIVRKSLEILEITDVERGTDIEVTFEKNLEFTDSDHESFQTPSDYLEPLNEAVVQQIDQLIAKLGDCVEATE</sequence>
<proteinExistence type="predicted"/>
<evidence type="ECO:0000256" key="1">
    <source>
        <dbReference type="SAM" id="MobiDB-lite"/>
    </source>
</evidence>
<evidence type="ECO:0000313" key="3">
    <source>
        <dbReference type="Proteomes" id="UP000838756"/>
    </source>
</evidence>
<dbReference type="OrthoDB" id="7485310at2759"/>
<keyword evidence="3" id="KW-1185">Reference proteome</keyword>
<feature type="region of interest" description="Disordered" evidence="1">
    <location>
        <begin position="1"/>
        <end position="29"/>
    </location>
</feature>
<dbReference type="Proteomes" id="UP000838756">
    <property type="component" value="Unassembled WGS sequence"/>
</dbReference>
<evidence type="ECO:0000313" key="2">
    <source>
        <dbReference type="EMBL" id="CAH2228326.1"/>
    </source>
</evidence>
<organism evidence="2 3">
    <name type="scientific">Pararge aegeria aegeria</name>
    <dbReference type="NCBI Taxonomy" id="348720"/>
    <lineage>
        <taxon>Eukaryota</taxon>
        <taxon>Metazoa</taxon>
        <taxon>Ecdysozoa</taxon>
        <taxon>Arthropoda</taxon>
        <taxon>Hexapoda</taxon>
        <taxon>Insecta</taxon>
        <taxon>Pterygota</taxon>
        <taxon>Neoptera</taxon>
        <taxon>Endopterygota</taxon>
        <taxon>Lepidoptera</taxon>
        <taxon>Glossata</taxon>
        <taxon>Ditrysia</taxon>
        <taxon>Papilionoidea</taxon>
        <taxon>Nymphalidae</taxon>
        <taxon>Satyrinae</taxon>
        <taxon>Satyrini</taxon>
        <taxon>Parargina</taxon>
        <taxon>Pararge</taxon>
    </lineage>
</organism>
<gene>
    <name evidence="2" type="primary">jg14652</name>
    <name evidence="2" type="ORF">PAEG_LOCUS8286</name>
</gene>
<accession>A0A8S4R0Q3</accession>
<dbReference type="EMBL" id="CAKXAJ010023995">
    <property type="protein sequence ID" value="CAH2228326.1"/>
    <property type="molecule type" value="Genomic_DNA"/>
</dbReference>
<comment type="caution">
    <text evidence="2">The sequence shown here is derived from an EMBL/GenBank/DDBJ whole genome shotgun (WGS) entry which is preliminary data.</text>
</comment>
<protein>
    <submittedName>
        <fullName evidence="2">Jg14652 protein</fullName>
    </submittedName>
</protein>
<reference evidence="2" key="1">
    <citation type="submission" date="2022-03" db="EMBL/GenBank/DDBJ databases">
        <authorList>
            <person name="Lindestad O."/>
        </authorList>
    </citation>
    <scope>NUCLEOTIDE SEQUENCE</scope>
</reference>